<evidence type="ECO:0000313" key="9">
    <source>
        <dbReference type="EMBL" id="MBB2160159.1"/>
    </source>
</evidence>
<dbReference type="InterPro" id="IPR020617">
    <property type="entry name" value="Thiolase_C"/>
</dbReference>
<dbReference type="PANTHER" id="PTHR18919:SF138">
    <property type="entry name" value="ACETYL-COA C-ACETYLTRANSFERASE"/>
    <property type="match status" value="1"/>
</dbReference>
<dbReference type="Proteomes" id="UP000589085">
    <property type="component" value="Unassembled WGS sequence"/>
</dbReference>
<dbReference type="RefSeq" id="WP_182997016.1">
    <property type="nucleotide sequence ID" value="NZ_JABEQJ010000008.1"/>
</dbReference>
<dbReference type="AlphaFoldDB" id="A0A7W4ICF9"/>
<gene>
    <name evidence="9" type="ORF">HLH48_08230</name>
</gene>
<keyword evidence="3 5" id="KW-0012">Acyltransferase</keyword>
<protein>
    <submittedName>
        <fullName evidence="9">Thiolase family protein</fullName>
    </submittedName>
</protein>
<organism evidence="9 10">
    <name type="scientific">Gluconacetobacter sacchari</name>
    <dbReference type="NCBI Taxonomy" id="92759"/>
    <lineage>
        <taxon>Bacteria</taxon>
        <taxon>Pseudomonadati</taxon>
        <taxon>Pseudomonadota</taxon>
        <taxon>Alphaproteobacteria</taxon>
        <taxon>Acetobacterales</taxon>
        <taxon>Acetobacteraceae</taxon>
        <taxon>Gluconacetobacter</taxon>
    </lineage>
</organism>
<evidence type="ECO:0000259" key="8">
    <source>
        <dbReference type="Pfam" id="PF02803"/>
    </source>
</evidence>
<sequence>MNPDDPVVIVSAARTPVGWFQGALSGVSATELGAVAIRGALDRAGLAADRFDTVLMGCVLTAGLRQNPARQAAHGAGLPFDVATVTVNKLCGSGMMAIAMGHDALLAGSARAVVAGGMESMSNAPYLLPGARQGYRLGHAGVVDHMFHDGLEDAYEPGQLMGHFAEQTARDYGFGRAEQDDYALMTLARARAAVENGAFAEEIVPVSVRTRKGEAEVARDENPLKAQPDKIPTLRPAFGRDGTITPASSSGIADGAAAVVLVRRSWAGQEGLPVFAAIRALAVHSQAPRAFTQAPVPAIRKVLDRAGWAVGDVDLFEINEAFAVTAMVAQRDLEIPPEKLNVNGGACALGHPIGATGARLVTTLLHALRARGLRRGVASACIGGGEAIAIAVERP</sequence>
<evidence type="ECO:0000256" key="2">
    <source>
        <dbReference type="ARBA" id="ARBA00022679"/>
    </source>
</evidence>
<name>A0A7W4ICF9_9PROT</name>
<feature type="compositionally biased region" description="Basic and acidic residues" evidence="6">
    <location>
        <begin position="214"/>
        <end position="223"/>
    </location>
</feature>
<evidence type="ECO:0000256" key="5">
    <source>
        <dbReference type="RuleBase" id="RU003557"/>
    </source>
</evidence>
<dbReference type="Pfam" id="PF00108">
    <property type="entry name" value="Thiolase_N"/>
    <property type="match status" value="1"/>
</dbReference>
<dbReference type="GO" id="GO:0003988">
    <property type="term" value="F:acetyl-CoA C-acyltransferase activity"/>
    <property type="evidence" value="ECO:0007669"/>
    <property type="project" value="UniProtKB-ARBA"/>
</dbReference>
<dbReference type="InterPro" id="IPR016039">
    <property type="entry name" value="Thiolase-like"/>
</dbReference>
<feature type="domain" description="Thiolase N-terminal" evidence="7">
    <location>
        <begin position="7"/>
        <end position="265"/>
    </location>
</feature>
<comment type="caution">
    <text evidence="9">The sequence shown here is derived from an EMBL/GenBank/DDBJ whole genome shotgun (WGS) entry which is preliminary data.</text>
</comment>
<dbReference type="PROSITE" id="PS00098">
    <property type="entry name" value="THIOLASE_1"/>
    <property type="match status" value="1"/>
</dbReference>
<proteinExistence type="inferred from homology"/>
<evidence type="ECO:0000256" key="1">
    <source>
        <dbReference type="ARBA" id="ARBA00010982"/>
    </source>
</evidence>
<feature type="active site" description="Proton acceptor" evidence="4">
    <location>
        <position position="381"/>
    </location>
</feature>
<reference evidence="9 10" key="1">
    <citation type="submission" date="2020-04" db="EMBL/GenBank/DDBJ databases">
        <title>Description of novel Gluconacetobacter.</title>
        <authorList>
            <person name="Sombolestani A."/>
        </authorList>
    </citation>
    <scope>NUCLEOTIDE SEQUENCE [LARGE SCALE GENOMIC DNA]</scope>
    <source>
        <strain evidence="9 10">LMG 19747</strain>
    </source>
</reference>
<accession>A0A7W4ICF9</accession>
<dbReference type="PANTHER" id="PTHR18919">
    <property type="entry name" value="ACETYL-COA C-ACYLTRANSFERASE"/>
    <property type="match status" value="1"/>
</dbReference>
<evidence type="ECO:0000256" key="6">
    <source>
        <dbReference type="SAM" id="MobiDB-lite"/>
    </source>
</evidence>
<feature type="region of interest" description="Disordered" evidence="6">
    <location>
        <begin position="214"/>
        <end position="238"/>
    </location>
</feature>
<dbReference type="SUPFAM" id="SSF53901">
    <property type="entry name" value="Thiolase-like"/>
    <property type="match status" value="2"/>
</dbReference>
<dbReference type="PIRSF" id="PIRSF000429">
    <property type="entry name" value="Ac-CoA_Ac_transf"/>
    <property type="match status" value="1"/>
</dbReference>
<keyword evidence="2 5" id="KW-0808">Transferase</keyword>
<comment type="similarity">
    <text evidence="1 5">Belongs to the thiolase-like superfamily. Thiolase family.</text>
</comment>
<dbReference type="CDD" id="cd00751">
    <property type="entry name" value="thiolase"/>
    <property type="match status" value="1"/>
</dbReference>
<evidence type="ECO:0000259" key="7">
    <source>
        <dbReference type="Pfam" id="PF00108"/>
    </source>
</evidence>
<dbReference type="EMBL" id="JABEQJ010000008">
    <property type="protein sequence ID" value="MBB2160159.1"/>
    <property type="molecule type" value="Genomic_DNA"/>
</dbReference>
<dbReference type="PROSITE" id="PS00099">
    <property type="entry name" value="THIOLASE_3"/>
    <property type="match status" value="1"/>
</dbReference>
<evidence type="ECO:0000313" key="10">
    <source>
        <dbReference type="Proteomes" id="UP000589085"/>
    </source>
</evidence>
<evidence type="ECO:0000256" key="4">
    <source>
        <dbReference type="PIRSR" id="PIRSR000429-1"/>
    </source>
</evidence>
<dbReference type="InterPro" id="IPR020610">
    <property type="entry name" value="Thiolase_AS"/>
</dbReference>
<feature type="active site" description="Proton acceptor" evidence="4">
    <location>
        <position position="351"/>
    </location>
</feature>
<dbReference type="InterPro" id="IPR002155">
    <property type="entry name" value="Thiolase"/>
</dbReference>
<dbReference type="Pfam" id="PF02803">
    <property type="entry name" value="Thiolase_C"/>
    <property type="match status" value="1"/>
</dbReference>
<dbReference type="NCBIfam" id="TIGR01930">
    <property type="entry name" value="AcCoA-C-Actrans"/>
    <property type="match status" value="1"/>
</dbReference>
<evidence type="ECO:0000256" key="3">
    <source>
        <dbReference type="ARBA" id="ARBA00023315"/>
    </source>
</evidence>
<dbReference type="Gene3D" id="3.40.47.10">
    <property type="match status" value="2"/>
</dbReference>
<feature type="domain" description="Thiolase C-terminal" evidence="8">
    <location>
        <begin position="274"/>
        <end position="394"/>
    </location>
</feature>
<dbReference type="InterPro" id="IPR020616">
    <property type="entry name" value="Thiolase_N"/>
</dbReference>
<dbReference type="InterPro" id="IPR020615">
    <property type="entry name" value="Thiolase_acyl_enz_int_AS"/>
</dbReference>
<feature type="active site" description="Acyl-thioester intermediate" evidence="4">
    <location>
        <position position="91"/>
    </location>
</feature>